<dbReference type="PANTHER" id="PTHR33434">
    <property type="entry name" value="DEGV DOMAIN-CONTAINING PROTEIN DR_1986-RELATED"/>
    <property type="match status" value="1"/>
</dbReference>
<sequence>MSTSIVYCYNNYNTDTYWIICENIKLSCIQNRGSMELLKRWIMKVKVITDSGSGLTKEQAAEYGLDFLPLQVIIEDKAYLDGIDLTVEELYDFIDRGFLPQTSMPPLGMIEEKFDQYKEEGVTDVVLITLSSGLSGTNQAIQASAKWHGIKMHTLDIYTTLAVERYLAISAAKLAQDNVHPDEILARLKDSVDNSQGFLICQDLDHLSRGGRLTPMAAKLGGMLKIRPILEVSKNTEGKVDVCDKVRTTSKAVKKACSLAIKAVKDIKDYELFVMDSRDEQEALNMLEELHAEYGDITIQRQPICAVIASHTGLHAVAVQYVKKVKGV</sequence>
<organism evidence="2 3">
    <name type="scientific">Faecalitalea cylindroides ATCC 27803</name>
    <dbReference type="NCBI Taxonomy" id="649755"/>
    <lineage>
        <taxon>Bacteria</taxon>
        <taxon>Bacillati</taxon>
        <taxon>Bacillota</taxon>
        <taxon>Erysipelotrichia</taxon>
        <taxon>Erysipelotrichales</taxon>
        <taxon>Erysipelotrichaceae</taxon>
        <taxon>Faecalitalea</taxon>
    </lineage>
</organism>
<gene>
    <name evidence="2" type="ORF">HMPREF0367_00380</name>
</gene>
<name>U2R7Q1_9FIRM</name>
<dbReference type="Gene3D" id="3.30.1180.10">
    <property type="match status" value="1"/>
</dbReference>
<dbReference type="InterPro" id="IPR043168">
    <property type="entry name" value="DegV_C"/>
</dbReference>
<dbReference type="Gene3D" id="3.40.50.10170">
    <property type="match status" value="1"/>
</dbReference>
<dbReference type="EMBL" id="AWVI01000019">
    <property type="protein sequence ID" value="ERK46732.1"/>
    <property type="molecule type" value="Genomic_DNA"/>
</dbReference>
<dbReference type="Pfam" id="PF02645">
    <property type="entry name" value="DegV"/>
    <property type="match status" value="1"/>
</dbReference>
<evidence type="ECO:0000256" key="1">
    <source>
        <dbReference type="ARBA" id="ARBA00023121"/>
    </source>
</evidence>
<dbReference type="NCBIfam" id="TIGR00762">
    <property type="entry name" value="DegV"/>
    <property type="match status" value="1"/>
</dbReference>
<accession>U2R7Q1</accession>
<dbReference type="AlphaFoldDB" id="U2R7Q1"/>
<reference evidence="2 3" key="1">
    <citation type="submission" date="2013-06" db="EMBL/GenBank/DDBJ databases">
        <authorList>
            <person name="Weinstock G."/>
            <person name="Sodergren E."/>
            <person name="Lobos E.A."/>
            <person name="Fulton L."/>
            <person name="Fulton R."/>
            <person name="Courtney L."/>
            <person name="Fronick C."/>
            <person name="O'Laughlin M."/>
            <person name="Godfrey J."/>
            <person name="Wilson R.M."/>
            <person name="Miner T."/>
            <person name="Farmer C."/>
            <person name="Delehaunty K."/>
            <person name="Cordes M."/>
            <person name="Minx P."/>
            <person name="Tomlinson C."/>
            <person name="Chen J."/>
            <person name="Wollam A."/>
            <person name="Pepin K.H."/>
            <person name="Bhonagiri V."/>
            <person name="Zhang X."/>
            <person name="Warren W."/>
            <person name="Mitreva M."/>
            <person name="Mardis E.R."/>
            <person name="Wilson R.K."/>
        </authorList>
    </citation>
    <scope>NUCLEOTIDE SEQUENCE [LARGE SCALE GENOMIC DNA]</scope>
    <source>
        <strain evidence="2 3">ATCC 27803</strain>
    </source>
</reference>
<dbReference type="GO" id="GO:0008289">
    <property type="term" value="F:lipid binding"/>
    <property type="evidence" value="ECO:0007669"/>
    <property type="project" value="UniProtKB-KW"/>
</dbReference>
<dbReference type="HOGENOM" id="CLU_048251_3_2_9"/>
<proteinExistence type="predicted"/>
<dbReference type="InterPro" id="IPR050270">
    <property type="entry name" value="DegV_domain_contain"/>
</dbReference>
<comment type="caution">
    <text evidence="2">The sequence shown here is derived from an EMBL/GenBank/DDBJ whole genome shotgun (WGS) entry which is preliminary data.</text>
</comment>
<dbReference type="PANTHER" id="PTHR33434:SF2">
    <property type="entry name" value="FATTY ACID-BINDING PROTEIN TM_1468"/>
    <property type="match status" value="1"/>
</dbReference>
<protein>
    <submittedName>
        <fullName evidence="2">EDD domain protein, DegV family</fullName>
    </submittedName>
</protein>
<dbReference type="PROSITE" id="PS51482">
    <property type="entry name" value="DEGV"/>
    <property type="match status" value="1"/>
</dbReference>
<dbReference type="InterPro" id="IPR003797">
    <property type="entry name" value="DegV"/>
</dbReference>
<evidence type="ECO:0000313" key="2">
    <source>
        <dbReference type="EMBL" id="ERK46732.1"/>
    </source>
</evidence>
<evidence type="ECO:0000313" key="3">
    <source>
        <dbReference type="Proteomes" id="UP000016658"/>
    </source>
</evidence>
<dbReference type="SUPFAM" id="SSF82549">
    <property type="entry name" value="DAK1/DegV-like"/>
    <property type="match status" value="1"/>
</dbReference>
<keyword evidence="1" id="KW-0446">Lipid-binding</keyword>
<dbReference type="Proteomes" id="UP000016658">
    <property type="component" value="Unassembled WGS sequence"/>
</dbReference>